<protein>
    <submittedName>
        <fullName evidence="1">Uncharacterized protein</fullName>
    </submittedName>
</protein>
<reference evidence="1" key="1">
    <citation type="submission" date="2021-02" db="EMBL/GenBank/DDBJ databases">
        <title>Genome sequence Cadophora malorum strain M34.</title>
        <authorList>
            <person name="Stefanovic E."/>
            <person name="Vu D."/>
            <person name="Scully C."/>
            <person name="Dijksterhuis J."/>
            <person name="Roader J."/>
            <person name="Houbraken J."/>
        </authorList>
    </citation>
    <scope>NUCLEOTIDE SEQUENCE</scope>
    <source>
        <strain evidence="1">M34</strain>
    </source>
</reference>
<name>A0A8H7T4N4_9HELO</name>
<dbReference type="InterPro" id="IPR050228">
    <property type="entry name" value="Carboxylesterase_BioH"/>
</dbReference>
<dbReference type="PANTHER" id="PTHR43194:SF2">
    <property type="entry name" value="PEROXISOMAL MEMBRANE PROTEIN LPX1"/>
    <property type="match status" value="1"/>
</dbReference>
<dbReference type="OrthoDB" id="408373at2759"/>
<evidence type="ECO:0000313" key="1">
    <source>
        <dbReference type="EMBL" id="KAG4412161.1"/>
    </source>
</evidence>
<evidence type="ECO:0000313" key="2">
    <source>
        <dbReference type="Proteomes" id="UP000664132"/>
    </source>
</evidence>
<dbReference type="InterPro" id="IPR029058">
    <property type="entry name" value="AB_hydrolase_fold"/>
</dbReference>
<dbReference type="SUPFAM" id="SSF53474">
    <property type="entry name" value="alpha/beta-Hydrolases"/>
    <property type="match status" value="1"/>
</dbReference>
<keyword evidence="2" id="KW-1185">Reference proteome</keyword>
<dbReference type="AlphaFoldDB" id="A0A8H7T4N4"/>
<dbReference type="PANTHER" id="PTHR43194">
    <property type="entry name" value="HYDROLASE ALPHA/BETA FOLD FAMILY"/>
    <property type="match status" value="1"/>
</dbReference>
<dbReference type="Proteomes" id="UP000664132">
    <property type="component" value="Unassembled WGS sequence"/>
</dbReference>
<sequence length="251" mass="28064">MFGMNIKQDGIEVLGDQVAFNTYAHFWRRTLEVLRDAQCGEMKVDSQAETDEDHIVGKYVYIKTPVWGRCKIFYEASGEGNQQIVFLHTAGSDGRHMIAFDLPGHGRSFPSELPPGSHTNTEDAYVGAIAAMVKALKLNKPIICGASMAGQVYGIMCPTAPLKNRQLIWHLYSAQAYGIFHEDLDFYFGGWDGRSRVGKIDTKKCPVFMLTGDAKHKAMPELGHFPATEDSDKFVPHLLEAIEHIQKSRQD</sequence>
<dbReference type="EMBL" id="JAFJYH010000405">
    <property type="protein sequence ID" value="KAG4412161.1"/>
    <property type="molecule type" value="Genomic_DNA"/>
</dbReference>
<accession>A0A8H7T4N4</accession>
<proteinExistence type="predicted"/>
<gene>
    <name evidence="1" type="ORF">IFR04_014709</name>
</gene>
<organism evidence="1 2">
    <name type="scientific">Cadophora malorum</name>
    <dbReference type="NCBI Taxonomy" id="108018"/>
    <lineage>
        <taxon>Eukaryota</taxon>
        <taxon>Fungi</taxon>
        <taxon>Dikarya</taxon>
        <taxon>Ascomycota</taxon>
        <taxon>Pezizomycotina</taxon>
        <taxon>Leotiomycetes</taxon>
        <taxon>Helotiales</taxon>
        <taxon>Ploettnerulaceae</taxon>
        <taxon>Cadophora</taxon>
    </lineage>
</organism>
<dbReference type="Gene3D" id="3.40.50.1820">
    <property type="entry name" value="alpha/beta hydrolase"/>
    <property type="match status" value="1"/>
</dbReference>
<comment type="caution">
    <text evidence="1">The sequence shown here is derived from an EMBL/GenBank/DDBJ whole genome shotgun (WGS) entry which is preliminary data.</text>
</comment>